<dbReference type="Pfam" id="PF21805">
    <property type="entry name" value="Imm5_like"/>
    <property type="match status" value="1"/>
</dbReference>
<dbReference type="STRING" id="260086.SAMN05216207_1005239"/>
<sequence length="228" mass="23315">MARIGPGDIELTMDELRLVARYAVTAAEDVLGLFEQVHPADRRPRAAVEAAWAVVDGAERSRRQRVTALDAHRAARSPITGNAITRDAVRSPITGDTGTGDAITGSPVGDDAVGAALTGAASTGGTAAVTAAAHAAHAAGDAAAAAYLHPLAQATQVGHILRAAAHAARATEVAAGDAPRVGDEHLERARLRATPELVDVLRRYPPAPSGRSRVAALMSALDTALRSS</sequence>
<feature type="domain" description="Imm-5-like" evidence="2">
    <location>
        <begin position="15"/>
        <end position="83"/>
    </location>
</feature>
<dbReference type="EMBL" id="FOUY01000005">
    <property type="protein sequence ID" value="SFM97571.1"/>
    <property type="molecule type" value="Genomic_DNA"/>
</dbReference>
<feature type="compositionally biased region" description="Low complexity" evidence="1">
    <location>
        <begin position="93"/>
        <end position="106"/>
    </location>
</feature>
<reference evidence="3 4" key="1">
    <citation type="submission" date="2016-10" db="EMBL/GenBank/DDBJ databases">
        <authorList>
            <person name="de Groot N.N."/>
        </authorList>
    </citation>
    <scope>NUCLEOTIDE SEQUENCE [LARGE SCALE GENOMIC DNA]</scope>
    <source>
        <strain evidence="3 4">CGMCC 4.1877</strain>
    </source>
</reference>
<evidence type="ECO:0000313" key="3">
    <source>
        <dbReference type="EMBL" id="SFM97571.1"/>
    </source>
</evidence>
<evidence type="ECO:0000313" key="4">
    <source>
        <dbReference type="Proteomes" id="UP000199614"/>
    </source>
</evidence>
<evidence type="ECO:0000259" key="2">
    <source>
        <dbReference type="Pfam" id="PF21805"/>
    </source>
</evidence>
<name>A0A1I4V8T1_PSUAM</name>
<organism evidence="3 4">
    <name type="scientific">Pseudonocardia ammonioxydans</name>
    <dbReference type="NCBI Taxonomy" id="260086"/>
    <lineage>
        <taxon>Bacteria</taxon>
        <taxon>Bacillati</taxon>
        <taxon>Actinomycetota</taxon>
        <taxon>Actinomycetes</taxon>
        <taxon>Pseudonocardiales</taxon>
        <taxon>Pseudonocardiaceae</taxon>
        <taxon>Pseudonocardia</taxon>
    </lineage>
</organism>
<dbReference type="AlphaFoldDB" id="A0A1I4V8T1"/>
<feature type="region of interest" description="Disordered" evidence="1">
    <location>
        <begin position="85"/>
        <end position="106"/>
    </location>
</feature>
<dbReference type="RefSeq" id="WP_177238319.1">
    <property type="nucleotide sequence ID" value="NZ_FOUY01000005.1"/>
</dbReference>
<proteinExistence type="predicted"/>
<protein>
    <recommendedName>
        <fullName evidence="2">Imm-5-like domain-containing protein</fullName>
    </recommendedName>
</protein>
<dbReference type="InterPro" id="IPR048667">
    <property type="entry name" value="Imm5-like"/>
</dbReference>
<gene>
    <name evidence="3" type="ORF">SAMN05216207_1005239</name>
</gene>
<evidence type="ECO:0000256" key="1">
    <source>
        <dbReference type="SAM" id="MobiDB-lite"/>
    </source>
</evidence>
<keyword evidence="4" id="KW-1185">Reference proteome</keyword>
<accession>A0A1I4V8T1</accession>
<dbReference type="Proteomes" id="UP000199614">
    <property type="component" value="Unassembled WGS sequence"/>
</dbReference>